<comment type="caution">
    <text evidence="5">The sequence shown here is derived from an EMBL/GenBank/DDBJ whole genome shotgun (WGS) entry which is preliminary data.</text>
</comment>
<comment type="similarity">
    <text evidence="2">Belongs to the prokaryotic Ku family.</text>
</comment>
<dbReference type="InterPro" id="IPR009187">
    <property type="entry name" value="Prok_Ku"/>
</dbReference>
<dbReference type="NCBIfam" id="TIGR02772">
    <property type="entry name" value="Ku_bact"/>
    <property type="match status" value="1"/>
</dbReference>
<accession>A0ABV7M0K9</accession>
<dbReference type="PANTHER" id="PTHR41251">
    <property type="entry name" value="NON-HOMOLOGOUS END JOINING PROTEIN KU"/>
    <property type="match status" value="1"/>
</dbReference>
<reference evidence="6" key="1">
    <citation type="journal article" date="2019" name="Int. J. Syst. Evol. Microbiol.">
        <title>The Global Catalogue of Microorganisms (GCM) 10K type strain sequencing project: providing services to taxonomists for standard genome sequencing and annotation.</title>
        <authorList>
            <consortium name="The Broad Institute Genomics Platform"/>
            <consortium name="The Broad Institute Genome Sequencing Center for Infectious Disease"/>
            <person name="Wu L."/>
            <person name="Ma J."/>
        </authorList>
    </citation>
    <scope>NUCLEOTIDE SEQUENCE [LARGE SCALE GENOMIC DNA]</scope>
    <source>
        <strain evidence="6">KCTC 12847</strain>
    </source>
</reference>
<comment type="subunit">
    <text evidence="2">Homodimer. Interacts with LigD.</text>
</comment>
<name>A0ABV7M0K9_9GAMM</name>
<evidence type="ECO:0000256" key="1">
    <source>
        <dbReference type="ARBA" id="ARBA00023125"/>
    </source>
</evidence>
<keyword evidence="2" id="KW-0234">DNA repair</keyword>
<sequence>MAARAMWKGVVRFGEVNVPVKLYSAVQDRSVHFRLLHGKDRSPVKQAMVNPETDETVPYSDTQRAYRTDEGSLVVLDNAELEALEPEQSRDIEVISFLPPEEIDHRWYSRPYYLGPDGAEEEYFALIEALEHSGREGLARWVMRKKAYIGALRLHEGYPMLMSLRHDEEVVSLDTLNPPGGARLDHKELDMAQQLIGMLEAPFEPEQYHDEYRERVMSLIEAKQRGESVKVTPIRRPEPSDDVTSALEASLKGGRKRA</sequence>
<dbReference type="SUPFAM" id="SSF100939">
    <property type="entry name" value="SPOC domain-like"/>
    <property type="match status" value="1"/>
</dbReference>
<evidence type="ECO:0000259" key="4">
    <source>
        <dbReference type="SMART" id="SM00559"/>
    </source>
</evidence>
<protein>
    <recommendedName>
        <fullName evidence="2">Non-homologous end joining protein Ku</fullName>
    </recommendedName>
</protein>
<comment type="function">
    <text evidence="2">With LigD forms a non-homologous end joining (NHEJ) DNA repair enzyme, which repairs dsDNA breaks with reduced fidelity. Binds linear dsDNA with 5'- and 3'- overhangs but not closed circular dsDNA nor ssDNA. Recruits and stimulates the ligase activity of LigD.</text>
</comment>
<evidence type="ECO:0000313" key="6">
    <source>
        <dbReference type="Proteomes" id="UP001595640"/>
    </source>
</evidence>
<keyword evidence="6" id="KW-1185">Reference proteome</keyword>
<organism evidence="5 6">
    <name type="scientific">Modicisalibacter luteus</name>
    <dbReference type="NCBI Taxonomy" id="453962"/>
    <lineage>
        <taxon>Bacteria</taxon>
        <taxon>Pseudomonadati</taxon>
        <taxon>Pseudomonadota</taxon>
        <taxon>Gammaproteobacteria</taxon>
        <taxon>Oceanospirillales</taxon>
        <taxon>Halomonadaceae</taxon>
        <taxon>Modicisalibacter</taxon>
    </lineage>
</organism>
<proteinExistence type="inferred from homology"/>
<dbReference type="Pfam" id="PF02735">
    <property type="entry name" value="Ku"/>
    <property type="match status" value="1"/>
</dbReference>
<dbReference type="RefSeq" id="WP_019018043.1">
    <property type="nucleotide sequence ID" value="NZ_BMXD01000002.1"/>
</dbReference>
<evidence type="ECO:0000313" key="5">
    <source>
        <dbReference type="EMBL" id="MFC3292433.1"/>
    </source>
</evidence>
<dbReference type="Gene3D" id="2.40.290.10">
    <property type="match status" value="1"/>
</dbReference>
<dbReference type="PANTHER" id="PTHR41251:SF1">
    <property type="entry name" value="NON-HOMOLOGOUS END JOINING PROTEIN KU"/>
    <property type="match status" value="1"/>
</dbReference>
<keyword evidence="2" id="KW-0227">DNA damage</keyword>
<dbReference type="Proteomes" id="UP001595640">
    <property type="component" value="Unassembled WGS sequence"/>
</dbReference>
<dbReference type="HAMAP" id="MF_01875">
    <property type="entry name" value="Prokaryotic_Ku"/>
    <property type="match status" value="1"/>
</dbReference>
<feature type="domain" description="Ku" evidence="4">
    <location>
        <begin position="54"/>
        <end position="181"/>
    </location>
</feature>
<gene>
    <name evidence="2" type="primary">ku</name>
    <name evidence="5" type="ORF">ACFOEI_10155</name>
</gene>
<keyword evidence="1 2" id="KW-0238">DNA-binding</keyword>
<keyword evidence="2" id="KW-0233">DNA recombination</keyword>
<dbReference type="EMBL" id="JBHRUH010000015">
    <property type="protein sequence ID" value="MFC3292433.1"/>
    <property type="molecule type" value="Genomic_DNA"/>
</dbReference>
<dbReference type="PIRSF" id="PIRSF006493">
    <property type="entry name" value="Prok_Ku"/>
    <property type="match status" value="1"/>
</dbReference>
<feature type="region of interest" description="Disordered" evidence="3">
    <location>
        <begin position="227"/>
        <end position="258"/>
    </location>
</feature>
<dbReference type="InterPro" id="IPR006164">
    <property type="entry name" value="DNA_bd_Ku70/Ku80"/>
</dbReference>
<evidence type="ECO:0000256" key="2">
    <source>
        <dbReference type="HAMAP-Rule" id="MF_01875"/>
    </source>
</evidence>
<evidence type="ECO:0000256" key="3">
    <source>
        <dbReference type="SAM" id="MobiDB-lite"/>
    </source>
</evidence>
<dbReference type="SMART" id="SM00559">
    <property type="entry name" value="Ku78"/>
    <property type="match status" value="1"/>
</dbReference>
<dbReference type="InterPro" id="IPR016194">
    <property type="entry name" value="SPOC-like_C_dom_sf"/>
</dbReference>